<keyword evidence="4" id="KW-0460">Magnesium</keyword>
<dbReference type="Pfam" id="PF25568">
    <property type="entry name" value="AAA_lid_At3g28540"/>
    <property type="match status" value="1"/>
</dbReference>
<proteinExistence type="inferred from homology"/>
<evidence type="ECO:0000313" key="8">
    <source>
        <dbReference type="Proteomes" id="UP001459277"/>
    </source>
</evidence>
<dbReference type="AlphaFoldDB" id="A0AAW2BTH8"/>
<dbReference type="GO" id="GO:0006950">
    <property type="term" value="P:response to stress"/>
    <property type="evidence" value="ECO:0007669"/>
    <property type="project" value="UniProtKB-ARBA"/>
</dbReference>
<gene>
    <name evidence="7" type="ORF">SO802_029520</name>
</gene>
<accession>A0AAW2BTH8</accession>
<dbReference type="SUPFAM" id="SSF52540">
    <property type="entry name" value="P-loop containing nucleoside triphosphate hydrolases"/>
    <property type="match status" value="1"/>
</dbReference>
<dbReference type="PANTHER" id="PTHR23070">
    <property type="entry name" value="BCS1 AAA-TYPE ATPASE"/>
    <property type="match status" value="1"/>
</dbReference>
<dbReference type="Proteomes" id="UP001459277">
    <property type="component" value="Unassembled WGS sequence"/>
</dbReference>
<evidence type="ECO:0000256" key="4">
    <source>
        <dbReference type="ARBA" id="ARBA00022842"/>
    </source>
</evidence>
<protein>
    <recommendedName>
        <fullName evidence="6">AAA+ ATPase domain-containing protein</fullName>
    </recommendedName>
</protein>
<dbReference type="Gene3D" id="6.10.280.40">
    <property type="match status" value="1"/>
</dbReference>
<evidence type="ECO:0000256" key="3">
    <source>
        <dbReference type="ARBA" id="ARBA00022801"/>
    </source>
</evidence>
<dbReference type="Gene3D" id="3.40.50.300">
    <property type="entry name" value="P-loop containing nucleotide triphosphate hydrolases"/>
    <property type="match status" value="1"/>
</dbReference>
<dbReference type="EMBL" id="JAZDWU010000010">
    <property type="protein sequence ID" value="KAK9989281.1"/>
    <property type="molecule type" value="Genomic_DNA"/>
</dbReference>
<organism evidence="7 8">
    <name type="scientific">Lithocarpus litseifolius</name>
    <dbReference type="NCBI Taxonomy" id="425828"/>
    <lineage>
        <taxon>Eukaryota</taxon>
        <taxon>Viridiplantae</taxon>
        <taxon>Streptophyta</taxon>
        <taxon>Embryophyta</taxon>
        <taxon>Tracheophyta</taxon>
        <taxon>Spermatophyta</taxon>
        <taxon>Magnoliopsida</taxon>
        <taxon>eudicotyledons</taxon>
        <taxon>Gunneridae</taxon>
        <taxon>Pentapetalae</taxon>
        <taxon>rosids</taxon>
        <taxon>fabids</taxon>
        <taxon>Fagales</taxon>
        <taxon>Fagaceae</taxon>
        <taxon>Lithocarpus</taxon>
    </lineage>
</organism>
<evidence type="ECO:0000313" key="7">
    <source>
        <dbReference type="EMBL" id="KAK9989281.1"/>
    </source>
</evidence>
<comment type="caution">
    <text evidence="7">The sequence shown here is derived from an EMBL/GenBank/DDBJ whole genome shotgun (WGS) entry which is preliminary data.</text>
</comment>
<dbReference type="CDD" id="cd19510">
    <property type="entry name" value="RecA-like_BCS1"/>
    <property type="match status" value="1"/>
</dbReference>
<dbReference type="InterPro" id="IPR058017">
    <property type="entry name" value="At3g28540-like_C"/>
</dbReference>
<comment type="similarity">
    <text evidence="2">Belongs to the AAA ATPase family. BCS1 subfamily.</text>
</comment>
<evidence type="ECO:0000256" key="5">
    <source>
        <dbReference type="ARBA" id="ARBA00049360"/>
    </source>
</evidence>
<evidence type="ECO:0000259" key="6">
    <source>
        <dbReference type="SMART" id="SM00382"/>
    </source>
</evidence>
<dbReference type="Pfam" id="PF00004">
    <property type="entry name" value="AAA"/>
    <property type="match status" value="1"/>
</dbReference>
<dbReference type="GO" id="GO:0016887">
    <property type="term" value="F:ATP hydrolysis activity"/>
    <property type="evidence" value="ECO:0007669"/>
    <property type="project" value="InterPro"/>
</dbReference>
<dbReference type="InterPro" id="IPR027417">
    <property type="entry name" value="P-loop_NTPase"/>
</dbReference>
<dbReference type="SMART" id="SM00382">
    <property type="entry name" value="AAA"/>
    <property type="match status" value="1"/>
</dbReference>
<keyword evidence="8" id="KW-1185">Reference proteome</keyword>
<name>A0AAW2BTH8_9ROSI</name>
<comment type="catalytic activity">
    <reaction evidence="5">
        <text>ATP + H2O = ADP + phosphate + H(+)</text>
        <dbReference type="Rhea" id="RHEA:13065"/>
        <dbReference type="ChEBI" id="CHEBI:15377"/>
        <dbReference type="ChEBI" id="CHEBI:15378"/>
        <dbReference type="ChEBI" id="CHEBI:30616"/>
        <dbReference type="ChEBI" id="CHEBI:43474"/>
        <dbReference type="ChEBI" id="CHEBI:456216"/>
    </reaction>
</comment>
<dbReference type="InterPro" id="IPR003959">
    <property type="entry name" value="ATPase_AAA_core"/>
</dbReference>
<dbReference type="GO" id="GO:0005524">
    <property type="term" value="F:ATP binding"/>
    <property type="evidence" value="ECO:0007669"/>
    <property type="project" value="InterPro"/>
</dbReference>
<dbReference type="InterPro" id="IPR003593">
    <property type="entry name" value="AAA+_ATPase"/>
</dbReference>
<dbReference type="Pfam" id="PF14363">
    <property type="entry name" value="AAA_assoc"/>
    <property type="match status" value="1"/>
</dbReference>
<evidence type="ECO:0000256" key="2">
    <source>
        <dbReference type="ARBA" id="ARBA00007448"/>
    </source>
</evidence>
<comment type="cofactor">
    <cofactor evidence="1">
        <name>Mg(2+)</name>
        <dbReference type="ChEBI" id="CHEBI:18420"/>
    </cofactor>
</comment>
<sequence>MLTFMEMLISLITAAGVIVLCPLVKGLVPSSFLNNLLSIYEEYFCTPEITLFFRTDCGLSDNQMYDVASTYLRTKIVDSSKCLNVGKTVRQERPTFDIVPGAEAIQESERVLKLYSRDFVWGTPGREWSSIILEHPTTFEKLAMDPVQKRMLKDDLDKFVNRKEWYKKVGKAWKRGYLLYGPPGTGKSSLIAAMANYLKFDVYDLDLSRISSDSELRRIFLSTSNRSIMVIEDIDCAKLEDREIEIEEMSDQLILQKPKFTLSGLLNFIDGVWSSCGEGQIIVFTTNNKEKLEKLDPALLRPGCMDMHVHMPYLTMDGFKQLVSNYLGIDGDHQLFEVIAGLLENKKVTPAEIAEELLKSEDPNVALRGVVEFLEQK</sequence>
<dbReference type="InterPro" id="IPR050747">
    <property type="entry name" value="Mitochondrial_chaperone_BCS1"/>
</dbReference>
<evidence type="ECO:0000256" key="1">
    <source>
        <dbReference type="ARBA" id="ARBA00001946"/>
    </source>
</evidence>
<dbReference type="InterPro" id="IPR025753">
    <property type="entry name" value="AAA_N_dom"/>
</dbReference>
<feature type="domain" description="AAA+ ATPase" evidence="6">
    <location>
        <begin position="173"/>
        <end position="315"/>
    </location>
</feature>
<reference evidence="7 8" key="1">
    <citation type="submission" date="2024-01" db="EMBL/GenBank/DDBJ databases">
        <title>A telomere-to-telomere, gap-free genome of sweet tea (Lithocarpus litseifolius).</title>
        <authorList>
            <person name="Zhou J."/>
        </authorList>
    </citation>
    <scope>NUCLEOTIDE SEQUENCE [LARGE SCALE GENOMIC DNA]</scope>
    <source>
        <strain evidence="7">Zhou-2022a</strain>
        <tissue evidence="7">Leaf</tissue>
    </source>
</reference>
<keyword evidence="3" id="KW-0378">Hydrolase</keyword>